<evidence type="ECO:0000313" key="8">
    <source>
        <dbReference type="EMBL" id="MBO2450422.1"/>
    </source>
</evidence>
<protein>
    <recommendedName>
        <fullName evidence="3">2-oxo-4-hydroxy-4-carboxy-5-ureidoimidazoline decarboxylase</fullName>
        <ecNumber evidence="3">4.1.1.97</ecNumber>
    </recommendedName>
</protein>
<evidence type="ECO:0000313" key="9">
    <source>
        <dbReference type="Proteomes" id="UP000669179"/>
    </source>
</evidence>
<dbReference type="AlphaFoldDB" id="A0A939PDV2"/>
<dbReference type="InterPro" id="IPR018020">
    <property type="entry name" value="OHCU_decarboxylase"/>
</dbReference>
<dbReference type="EMBL" id="JAGEOJ010000010">
    <property type="protein sequence ID" value="MBO2450422.1"/>
    <property type="molecule type" value="Genomic_DNA"/>
</dbReference>
<accession>A0A939PDV2</accession>
<keyword evidence="6 8" id="KW-0456">Lyase</keyword>
<sequence length="194" mass="20912">MCVLQDNPPRRRREVPVTTGHGLDRFNALPVADAESELLTCCASRRWAAAVAGARPYGDLAALLSAAATVLADADWADVLEALEAHPRIGDRVGGADRESAWSRGEQSGMDAAAQELRTALVEGNKAYEARFDHVFLICATGRSAAEMLEALRGRLGNDEDAERAVVRDELAKIVGLRLTKLINEQRSFKQGGS</sequence>
<evidence type="ECO:0000256" key="3">
    <source>
        <dbReference type="ARBA" id="ARBA00012257"/>
    </source>
</evidence>
<dbReference type="Gene3D" id="1.10.3330.10">
    <property type="entry name" value="Oxo-4-hydroxy-4-carboxy-5-ureidoimidazoline decarboxylase"/>
    <property type="match status" value="1"/>
</dbReference>
<evidence type="ECO:0000256" key="6">
    <source>
        <dbReference type="ARBA" id="ARBA00023239"/>
    </source>
</evidence>
<comment type="caution">
    <text evidence="8">The sequence shown here is derived from an EMBL/GenBank/DDBJ whole genome shotgun (WGS) entry which is preliminary data.</text>
</comment>
<keyword evidence="5" id="KW-0210">Decarboxylase</keyword>
<evidence type="ECO:0000256" key="5">
    <source>
        <dbReference type="ARBA" id="ARBA00022793"/>
    </source>
</evidence>
<evidence type="ECO:0000256" key="1">
    <source>
        <dbReference type="ARBA" id="ARBA00001163"/>
    </source>
</evidence>
<dbReference type="GO" id="GO:0051997">
    <property type="term" value="F:2-oxo-4-hydroxy-4-carboxy-5-ureidoimidazoline decarboxylase activity"/>
    <property type="evidence" value="ECO:0007669"/>
    <property type="project" value="UniProtKB-EC"/>
</dbReference>
<dbReference type="NCBIfam" id="NF010372">
    <property type="entry name" value="PRK13798.1"/>
    <property type="match status" value="1"/>
</dbReference>
<evidence type="ECO:0000256" key="4">
    <source>
        <dbReference type="ARBA" id="ARBA00022631"/>
    </source>
</evidence>
<dbReference type="GO" id="GO:0019628">
    <property type="term" value="P:urate catabolic process"/>
    <property type="evidence" value="ECO:0007669"/>
    <property type="project" value="TreeGrafter"/>
</dbReference>
<evidence type="ECO:0000259" key="7">
    <source>
        <dbReference type="Pfam" id="PF09349"/>
    </source>
</evidence>
<dbReference type="Proteomes" id="UP000669179">
    <property type="component" value="Unassembled WGS sequence"/>
</dbReference>
<name>A0A939PDV2_9ACTN</name>
<dbReference type="InterPro" id="IPR036778">
    <property type="entry name" value="OHCU_decarboxylase_sf"/>
</dbReference>
<dbReference type="Pfam" id="PF09349">
    <property type="entry name" value="OHCU_decarbox"/>
    <property type="match status" value="1"/>
</dbReference>
<dbReference type="PANTHER" id="PTHR43466">
    <property type="entry name" value="2-OXO-4-HYDROXY-4-CARBOXY-5-UREIDOIMIDAZOLINE DECARBOXYLASE-RELATED"/>
    <property type="match status" value="1"/>
</dbReference>
<keyword evidence="9" id="KW-1185">Reference proteome</keyword>
<dbReference type="InterPro" id="IPR017595">
    <property type="entry name" value="OHCU_decarboxylase-2"/>
</dbReference>
<dbReference type="SUPFAM" id="SSF158694">
    <property type="entry name" value="UraD-Like"/>
    <property type="match status" value="1"/>
</dbReference>
<comment type="catalytic activity">
    <reaction evidence="1">
        <text>5-hydroxy-2-oxo-4-ureido-2,5-dihydro-1H-imidazole-5-carboxylate + H(+) = (S)-allantoin + CO2</text>
        <dbReference type="Rhea" id="RHEA:26301"/>
        <dbReference type="ChEBI" id="CHEBI:15378"/>
        <dbReference type="ChEBI" id="CHEBI:15678"/>
        <dbReference type="ChEBI" id="CHEBI:16526"/>
        <dbReference type="ChEBI" id="CHEBI:58639"/>
        <dbReference type="EC" id="4.1.1.97"/>
    </reaction>
</comment>
<dbReference type="GO" id="GO:0006144">
    <property type="term" value="P:purine nucleobase metabolic process"/>
    <property type="evidence" value="ECO:0007669"/>
    <property type="project" value="UniProtKB-KW"/>
</dbReference>
<dbReference type="PANTHER" id="PTHR43466:SF1">
    <property type="entry name" value="2-OXO-4-HYDROXY-4-CARBOXY-5-UREIDOIMIDAZOLINE DECARBOXYLASE-RELATED"/>
    <property type="match status" value="1"/>
</dbReference>
<feature type="domain" description="Oxo-4-hydroxy-4-carboxy-5-ureidoimidazoline decarboxylase" evidence="7">
    <location>
        <begin position="27"/>
        <end position="179"/>
    </location>
</feature>
<dbReference type="EC" id="4.1.1.97" evidence="3"/>
<dbReference type="NCBIfam" id="TIGR03180">
    <property type="entry name" value="UraD_2"/>
    <property type="match status" value="1"/>
</dbReference>
<proteinExistence type="predicted"/>
<gene>
    <name evidence="8" type="primary">uraD</name>
    <name evidence="8" type="ORF">J4573_25190</name>
</gene>
<comment type="pathway">
    <text evidence="2">Purine metabolism; urate degradation; (S)-allantoin from urate: step 3/3.</text>
</comment>
<reference evidence="8" key="1">
    <citation type="submission" date="2021-03" db="EMBL/GenBank/DDBJ databases">
        <authorList>
            <person name="Kanchanasin P."/>
            <person name="Saeng-In P."/>
            <person name="Phongsopitanun W."/>
            <person name="Yuki M."/>
            <person name="Kudo T."/>
            <person name="Ohkuma M."/>
            <person name="Tanasupawat S."/>
        </authorList>
    </citation>
    <scope>NUCLEOTIDE SEQUENCE</scope>
    <source>
        <strain evidence="8">GKU 128</strain>
    </source>
</reference>
<keyword evidence="4" id="KW-0659">Purine metabolism</keyword>
<evidence type="ECO:0000256" key="2">
    <source>
        <dbReference type="ARBA" id="ARBA00004754"/>
    </source>
</evidence>
<organism evidence="8 9">
    <name type="scientific">Actinomadura barringtoniae</name>
    <dbReference type="NCBI Taxonomy" id="1427535"/>
    <lineage>
        <taxon>Bacteria</taxon>
        <taxon>Bacillati</taxon>
        <taxon>Actinomycetota</taxon>
        <taxon>Actinomycetes</taxon>
        <taxon>Streptosporangiales</taxon>
        <taxon>Thermomonosporaceae</taxon>
        <taxon>Actinomadura</taxon>
    </lineage>
</organism>